<gene>
    <name evidence="6" type="primary">bamD</name>
    <name evidence="9" type="ORF">KP22_17085</name>
</gene>
<dbReference type="PANTHER" id="PTHR37423">
    <property type="entry name" value="SOLUBLE LYTIC MUREIN TRANSGLYCOSYLASE-RELATED"/>
    <property type="match status" value="1"/>
</dbReference>
<keyword evidence="5 6" id="KW-0449">Lipoprotein</keyword>
<dbReference type="NCBIfam" id="NF008119">
    <property type="entry name" value="PRK10866.1"/>
    <property type="match status" value="1"/>
</dbReference>
<keyword evidence="1 6" id="KW-0732">Signal</keyword>
<dbReference type="eggNOG" id="COG4105">
    <property type="taxonomic scope" value="Bacteria"/>
</dbReference>
<dbReference type="HAMAP" id="MF_00922">
    <property type="entry name" value="OM_assembly_BamD"/>
    <property type="match status" value="1"/>
</dbReference>
<keyword evidence="2 6" id="KW-0472">Membrane</keyword>
<protein>
    <recommendedName>
        <fullName evidence="6">Outer membrane protein assembly factor BamD</fullName>
    </recommendedName>
</protein>
<comment type="caution">
    <text evidence="9">The sequence shown here is derived from an EMBL/GenBank/DDBJ whole genome shotgun (WGS) entry which is preliminary data.</text>
</comment>
<dbReference type="CDD" id="cd15830">
    <property type="entry name" value="BamD"/>
    <property type="match status" value="1"/>
</dbReference>
<dbReference type="PROSITE" id="PS51257">
    <property type="entry name" value="PROKAR_LIPOPROTEIN"/>
    <property type="match status" value="1"/>
</dbReference>
<proteinExistence type="inferred from homology"/>
<sequence>MTRMKYLVAAATLSLALAGCSSNSKDAVPDSPPSEIYANAQQKLQDGNFKAAITQLEALDNRYPFGPYSQQVQLDLIYAYYKSAELPLAQASIDRFLRLNPTHPNVDYVLYMRGLTDMALDDSALQGFFGVDRSDRDPQYARTAFRDFSKLIQGYPNSQYATDANKRLVYLKERLAKYELSVAQYYTKRGAYVAVVNRVEQMLRDYPDTQATKNALPLMENAYRELQLAAQADKVAKVIAANPA</sequence>
<comment type="function">
    <text evidence="6">Part of the outer membrane protein assembly complex, which is involved in assembly and insertion of beta-barrel proteins into the outer membrane. Constitutes, with BamA, the core component of the assembly machinery.</text>
</comment>
<dbReference type="GO" id="GO:0043165">
    <property type="term" value="P:Gram-negative-bacterium-type cell outer membrane assembly"/>
    <property type="evidence" value="ECO:0007669"/>
    <property type="project" value="UniProtKB-UniRule"/>
</dbReference>
<dbReference type="STRING" id="55207.KP22_17085"/>
<comment type="similarity">
    <text evidence="6">Belongs to the BamD family.</text>
</comment>
<comment type="subcellular location">
    <subcellularLocation>
        <location evidence="6">Cell outer membrane</location>
        <topology evidence="6">Lipid-anchor</topology>
    </subcellularLocation>
</comment>
<dbReference type="Gene3D" id="1.25.40.10">
    <property type="entry name" value="Tetratricopeptide repeat domain"/>
    <property type="match status" value="1"/>
</dbReference>
<keyword evidence="4 6" id="KW-0998">Cell outer membrane</keyword>
<evidence type="ECO:0000256" key="7">
    <source>
        <dbReference type="SAM" id="SignalP"/>
    </source>
</evidence>
<feature type="signal peptide" evidence="7">
    <location>
        <begin position="1"/>
        <end position="26"/>
    </location>
</feature>
<evidence type="ECO:0000256" key="3">
    <source>
        <dbReference type="ARBA" id="ARBA00023139"/>
    </source>
</evidence>
<evidence type="ECO:0000256" key="4">
    <source>
        <dbReference type="ARBA" id="ARBA00023237"/>
    </source>
</evidence>
<dbReference type="GO" id="GO:1990063">
    <property type="term" value="C:Bam protein complex"/>
    <property type="evidence" value="ECO:0007669"/>
    <property type="project" value="TreeGrafter"/>
</dbReference>
<feature type="domain" description="Outer membrane lipoprotein BamD-like" evidence="8">
    <location>
        <begin position="30"/>
        <end position="237"/>
    </location>
</feature>
<evidence type="ECO:0000259" key="8">
    <source>
        <dbReference type="Pfam" id="PF13525"/>
    </source>
</evidence>
<dbReference type="InterPro" id="IPR011990">
    <property type="entry name" value="TPR-like_helical_dom_sf"/>
</dbReference>
<dbReference type="RefSeq" id="WP_039325274.1">
    <property type="nucleotide sequence ID" value="NZ_JAODTE010000017.1"/>
</dbReference>
<keyword evidence="3 6" id="KW-0564">Palmitate</keyword>
<dbReference type="PANTHER" id="PTHR37423:SF1">
    <property type="entry name" value="OUTER MEMBRANE PROTEIN ASSEMBLY FACTOR BAMD"/>
    <property type="match status" value="1"/>
</dbReference>
<evidence type="ECO:0000256" key="1">
    <source>
        <dbReference type="ARBA" id="ARBA00022729"/>
    </source>
</evidence>
<dbReference type="NCBIfam" id="TIGR03302">
    <property type="entry name" value="OM_YfiO"/>
    <property type="match status" value="1"/>
</dbReference>
<feature type="chain" id="PRO_5008983058" description="Outer membrane protein assembly factor BamD" evidence="7">
    <location>
        <begin position="27"/>
        <end position="244"/>
    </location>
</feature>
<name>A0A093RZ38_9GAMM</name>
<comment type="subunit">
    <text evidence="6">Part of the Bam complex, which is composed of the outer membrane protein BamA, and four lipoproteins BamB, BamC, BamD and BamE.</text>
</comment>
<dbReference type="FunFam" id="1.25.40.10:FF:000015">
    <property type="entry name" value="Outer membrane protein assembly factor BamD"/>
    <property type="match status" value="1"/>
</dbReference>
<dbReference type="Pfam" id="PF13525">
    <property type="entry name" value="YfiO"/>
    <property type="match status" value="1"/>
</dbReference>
<dbReference type="InterPro" id="IPR039565">
    <property type="entry name" value="BamD-like"/>
</dbReference>
<organism evidence="9 10">
    <name type="scientific">Pectobacterium betavasculorum</name>
    <dbReference type="NCBI Taxonomy" id="55207"/>
    <lineage>
        <taxon>Bacteria</taxon>
        <taxon>Pseudomonadati</taxon>
        <taxon>Pseudomonadota</taxon>
        <taxon>Gammaproteobacteria</taxon>
        <taxon>Enterobacterales</taxon>
        <taxon>Pectobacteriaceae</taxon>
        <taxon>Pectobacterium</taxon>
    </lineage>
</organism>
<evidence type="ECO:0000256" key="2">
    <source>
        <dbReference type="ARBA" id="ARBA00023136"/>
    </source>
</evidence>
<dbReference type="GeneID" id="90764502"/>
<dbReference type="InterPro" id="IPR017689">
    <property type="entry name" value="BamD"/>
</dbReference>
<dbReference type="EMBL" id="JQHM01000010">
    <property type="protein sequence ID" value="KFX03116.1"/>
    <property type="molecule type" value="Genomic_DNA"/>
</dbReference>
<accession>A0A093RZ38</accession>
<evidence type="ECO:0000256" key="6">
    <source>
        <dbReference type="HAMAP-Rule" id="MF_00922"/>
    </source>
</evidence>
<dbReference type="SUPFAM" id="SSF48452">
    <property type="entry name" value="TPR-like"/>
    <property type="match status" value="1"/>
</dbReference>
<dbReference type="AlphaFoldDB" id="A0A093RZ38"/>
<dbReference type="GO" id="GO:0051205">
    <property type="term" value="P:protein insertion into membrane"/>
    <property type="evidence" value="ECO:0007669"/>
    <property type="project" value="UniProtKB-UniRule"/>
</dbReference>
<evidence type="ECO:0000256" key="5">
    <source>
        <dbReference type="ARBA" id="ARBA00023288"/>
    </source>
</evidence>
<dbReference type="Proteomes" id="UP000032874">
    <property type="component" value="Unassembled WGS sequence"/>
</dbReference>
<evidence type="ECO:0000313" key="10">
    <source>
        <dbReference type="Proteomes" id="UP000032874"/>
    </source>
</evidence>
<reference evidence="9 10" key="1">
    <citation type="submission" date="2014-08" db="EMBL/GenBank/DDBJ databases">
        <title>Genome sequences of NCPPB Pectobacterium isolates.</title>
        <authorList>
            <person name="Glover R.H."/>
            <person name="Sapp M."/>
            <person name="Elphinstone J."/>
        </authorList>
    </citation>
    <scope>NUCLEOTIDE SEQUENCE [LARGE SCALE GENOMIC DNA]</scope>
    <source>
        <strain evidence="9 10">NCPPB 2795</strain>
    </source>
</reference>
<evidence type="ECO:0000313" key="9">
    <source>
        <dbReference type="EMBL" id="KFX03116.1"/>
    </source>
</evidence>